<evidence type="ECO:0000256" key="7">
    <source>
        <dbReference type="SAM" id="Phobius"/>
    </source>
</evidence>
<gene>
    <name evidence="8" type="ORF">WJX68_04950</name>
</gene>
<feature type="transmembrane region" description="Helical" evidence="7">
    <location>
        <begin position="310"/>
        <end position="333"/>
    </location>
</feature>
<feature type="transmembrane region" description="Helical" evidence="7">
    <location>
        <begin position="129"/>
        <end position="146"/>
    </location>
</feature>
<comment type="caution">
    <text evidence="8">The sequence shown here is derived from an EMBL/GenBank/DDBJ whole genome shotgun (WGS) entry which is preliminary data.</text>
</comment>
<dbReference type="RefSeq" id="WP_340286656.1">
    <property type="nucleotide sequence ID" value="NZ_JBBJUP010000003.1"/>
</dbReference>
<keyword evidence="5 7" id="KW-1133">Transmembrane helix</keyword>
<evidence type="ECO:0000256" key="3">
    <source>
        <dbReference type="ARBA" id="ARBA00022475"/>
    </source>
</evidence>
<feature type="transmembrane region" description="Helical" evidence="7">
    <location>
        <begin position="339"/>
        <end position="361"/>
    </location>
</feature>
<name>A0ABU8T2V5_9PSEU</name>
<comment type="subcellular location">
    <subcellularLocation>
        <location evidence="1">Cell membrane</location>
        <topology evidence="1">Multi-pass membrane protein</topology>
    </subcellularLocation>
</comment>
<keyword evidence="9" id="KW-1185">Reference proteome</keyword>
<accession>A0ABU8T2V5</accession>
<dbReference type="Proteomes" id="UP001364211">
    <property type="component" value="Unassembled WGS sequence"/>
</dbReference>
<proteinExistence type="inferred from homology"/>
<sequence length="437" mass="45942">MIKSLFGSRPACALGNLFRKANQSGVRAVGSLSAGNAAVRVSQIGLLAITLATIDPASYGQFAMASAIVAIGVLCAEGGLIQATTAMAEISHEEERASVSLAAVFGMVVYLLILLVSALVALLPSLAQVFAISALLGSSTVTYSVAAPSLGRLQRLGKFSAIARRQILSGVISLIVGLAIFIVGAGVWALIVQSWLVVTMAGILIIIHPETRIRPSINFYEARQVRRRAALALSANVIGIVGRRADDVVLGVALGASALGQYSLGYRALTTLTEVLLHPVERVSLSRVANAHAASRGEAVKIARRAERKLTLIAGPIFAIAGVVGMVLIPRILGEQWTLAGYCCLFLLAGGAVQSAYWLRYSMLFVLRGGRRALTFQSLNVSILLTSTLIMLPFGPVGCSIGYLIGCLVVLLLSRLFSINSNNAEFCNARADAGVRT</sequence>
<feature type="transmembrane region" description="Helical" evidence="7">
    <location>
        <begin position="190"/>
        <end position="207"/>
    </location>
</feature>
<organism evidence="8 9">
    <name type="scientific">Pseudonocardia spirodelae</name>
    <dbReference type="NCBI Taxonomy" id="3133431"/>
    <lineage>
        <taxon>Bacteria</taxon>
        <taxon>Bacillati</taxon>
        <taxon>Actinomycetota</taxon>
        <taxon>Actinomycetes</taxon>
        <taxon>Pseudonocardiales</taxon>
        <taxon>Pseudonocardiaceae</taxon>
        <taxon>Pseudonocardia</taxon>
    </lineage>
</organism>
<dbReference type="PANTHER" id="PTHR30250">
    <property type="entry name" value="PST FAMILY PREDICTED COLANIC ACID TRANSPORTER"/>
    <property type="match status" value="1"/>
</dbReference>
<dbReference type="EMBL" id="JBBJUP010000003">
    <property type="protein sequence ID" value="MEJ8278272.1"/>
    <property type="molecule type" value="Genomic_DNA"/>
</dbReference>
<comment type="similarity">
    <text evidence="2">Belongs to the polysaccharide synthase family.</text>
</comment>
<keyword evidence="6 7" id="KW-0472">Membrane</keyword>
<evidence type="ECO:0000256" key="2">
    <source>
        <dbReference type="ARBA" id="ARBA00007430"/>
    </source>
</evidence>
<reference evidence="8 9" key="1">
    <citation type="submission" date="2024-03" db="EMBL/GenBank/DDBJ databases">
        <title>Draft genome sequence of Pseudonocardia sp. DW16-2.</title>
        <authorList>
            <person name="Duangmal K."/>
        </authorList>
    </citation>
    <scope>NUCLEOTIDE SEQUENCE [LARGE SCALE GENOMIC DNA]</scope>
    <source>
        <strain evidence="8 9">DW16-2</strain>
    </source>
</reference>
<keyword evidence="4 7" id="KW-0812">Transmembrane</keyword>
<dbReference type="InterPro" id="IPR050833">
    <property type="entry name" value="Poly_Biosynth_Transport"/>
</dbReference>
<evidence type="ECO:0000256" key="6">
    <source>
        <dbReference type="ARBA" id="ARBA00023136"/>
    </source>
</evidence>
<evidence type="ECO:0000256" key="5">
    <source>
        <dbReference type="ARBA" id="ARBA00022989"/>
    </source>
</evidence>
<dbReference type="PANTHER" id="PTHR30250:SF10">
    <property type="entry name" value="LIPOPOLYSACCHARIDE BIOSYNTHESIS PROTEIN WZXC"/>
    <property type="match status" value="1"/>
</dbReference>
<protein>
    <submittedName>
        <fullName evidence="8">Oligosaccharide flippase family protein</fullName>
    </submittedName>
</protein>
<evidence type="ECO:0000313" key="8">
    <source>
        <dbReference type="EMBL" id="MEJ8278272.1"/>
    </source>
</evidence>
<evidence type="ECO:0000256" key="1">
    <source>
        <dbReference type="ARBA" id="ARBA00004651"/>
    </source>
</evidence>
<evidence type="ECO:0000313" key="9">
    <source>
        <dbReference type="Proteomes" id="UP001364211"/>
    </source>
</evidence>
<feature type="transmembrane region" description="Helical" evidence="7">
    <location>
        <begin position="167"/>
        <end position="184"/>
    </location>
</feature>
<dbReference type="Pfam" id="PF13440">
    <property type="entry name" value="Polysacc_synt_3"/>
    <property type="match status" value="1"/>
</dbReference>
<evidence type="ECO:0000256" key="4">
    <source>
        <dbReference type="ARBA" id="ARBA00022692"/>
    </source>
</evidence>
<feature type="transmembrane region" description="Helical" evidence="7">
    <location>
        <begin position="101"/>
        <end position="123"/>
    </location>
</feature>
<feature type="transmembrane region" description="Helical" evidence="7">
    <location>
        <begin position="60"/>
        <end position="80"/>
    </location>
</feature>
<keyword evidence="3" id="KW-1003">Cell membrane</keyword>
<feature type="transmembrane region" description="Helical" evidence="7">
    <location>
        <begin position="373"/>
        <end position="394"/>
    </location>
</feature>